<dbReference type="InterPro" id="IPR014825">
    <property type="entry name" value="DNA_alkylation"/>
</dbReference>
<dbReference type="Gene3D" id="1.25.10.90">
    <property type="match status" value="1"/>
</dbReference>
<dbReference type="Pfam" id="PF08713">
    <property type="entry name" value="DNA_alkylation"/>
    <property type="match status" value="1"/>
</dbReference>
<sequence>TLEKLISSKYHEVRFLSLNILVLKYEKNIEIEKDILDFYLRNVKYVNNWDLVDTSSYKIVGRYSFENKDKSLIKKFSRSDNIWERRIAVVSLYYFIKRKDCSFPLSVLKRLLNDREELLKKAIGWMLREICKNCGEDILEKFLIENYNILAPITVSYATERFSKEKRKRFLKGYRKKLHKH</sequence>
<dbReference type="PANTHER" id="PTHR34070">
    <property type="entry name" value="ARMADILLO-TYPE FOLD"/>
    <property type="match status" value="1"/>
</dbReference>
<dbReference type="SUPFAM" id="SSF48371">
    <property type="entry name" value="ARM repeat"/>
    <property type="match status" value="1"/>
</dbReference>
<reference evidence="2" key="1">
    <citation type="journal article" date="2015" name="MBio">
        <title>Genome-Resolved Metagenomic Analysis Reveals Roles for Candidate Phyla and Other Microbial Community Members in Biogeochemical Transformations in Oil Reservoirs.</title>
        <authorList>
            <person name="Hu P."/>
            <person name="Tom L."/>
            <person name="Singh A."/>
            <person name="Thomas B.C."/>
            <person name="Baker B.J."/>
            <person name="Piceno Y.M."/>
            <person name="Andersen G.L."/>
            <person name="Banfield J.F."/>
        </authorList>
    </citation>
    <scope>NUCLEOTIDE SEQUENCE [LARGE SCALE GENOMIC DNA]</scope>
</reference>
<dbReference type="PANTHER" id="PTHR34070:SF1">
    <property type="entry name" value="DNA ALKYLATION REPAIR PROTEIN"/>
    <property type="match status" value="1"/>
</dbReference>
<evidence type="ECO:0000313" key="1">
    <source>
        <dbReference type="EMBL" id="KUK86209.1"/>
    </source>
</evidence>
<protein>
    <submittedName>
        <fullName evidence="1">DNA alkylation repair enzyme superfamily</fullName>
    </submittedName>
</protein>
<comment type="caution">
    <text evidence="1">The sequence shown here is derived from an EMBL/GenBank/DDBJ whole genome shotgun (WGS) entry which is preliminary data.</text>
</comment>
<dbReference type="InterPro" id="IPR016024">
    <property type="entry name" value="ARM-type_fold"/>
</dbReference>
<gene>
    <name evidence="1" type="ORF">XE03_1640</name>
</gene>
<feature type="non-terminal residue" evidence="1">
    <location>
        <position position="1"/>
    </location>
</feature>
<accession>A0A101I0H8</accession>
<dbReference type="EMBL" id="LGGX01000025">
    <property type="protein sequence ID" value="KUK86209.1"/>
    <property type="molecule type" value="Genomic_DNA"/>
</dbReference>
<dbReference type="AlphaFoldDB" id="A0A101I0H8"/>
<evidence type="ECO:0000313" key="2">
    <source>
        <dbReference type="Proteomes" id="UP000053467"/>
    </source>
</evidence>
<name>A0A101I0H8_UNCT6</name>
<dbReference type="Proteomes" id="UP000053467">
    <property type="component" value="Unassembled WGS sequence"/>
</dbReference>
<organism evidence="1 2">
    <name type="scientific">candidate division TA06 bacterium 34_109</name>
    <dbReference type="NCBI Taxonomy" id="1635277"/>
    <lineage>
        <taxon>Bacteria</taxon>
        <taxon>Bacteria division TA06</taxon>
    </lineage>
</organism>
<proteinExistence type="predicted"/>
<dbReference type="CDD" id="cd06561">
    <property type="entry name" value="AlkD_like"/>
    <property type="match status" value="1"/>
</dbReference>